<accession>A0A7T4JVU5</accession>
<dbReference type="GO" id="GO:0006817">
    <property type="term" value="P:phosphate ion transport"/>
    <property type="evidence" value="ECO:0007669"/>
    <property type="project" value="UniProtKB-KW"/>
</dbReference>
<dbReference type="InterPro" id="IPR026022">
    <property type="entry name" value="PhoU_dom"/>
</dbReference>
<gene>
    <name evidence="8" type="primary">phoU</name>
    <name evidence="8" type="ORF">I6I10_05110</name>
</gene>
<dbReference type="GO" id="GO:0045936">
    <property type="term" value="P:negative regulation of phosphate metabolic process"/>
    <property type="evidence" value="ECO:0007669"/>
    <property type="project" value="InterPro"/>
</dbReference>
<dbReference type="Gene3D" id="1.20.58.220">
    <property type="entry name" value="Phosphate transport system protein phou homolog 2, domain 2"/>
    <property type="match status" value="1"/>
</dbReference>
<keyword evidence="5" id="KW-0963">Cytoplasm</keyword>
<dbReference type="GO" id="GO:0005737">
    <property type="term" value="C:cytoplasm"/>
    <property type="evidence" value="ECO:0007669"/>
    <property type="project" value="UniProtKB-SubCell"/>
</dbReference>
<organism evidence="8 9">
    <name type="scientific">Corynebacterium glucuronolyticum</name>
    <dbReference type="NCBI Taxonomy" id="39791"/>
    <lineage>
        <taxon>Bacteria</taxon>
        <taxon>Bacillati</taxon>
        <taxon>Actinomycetota</taxon>
        <taxon>Actinomycetes</taxon>
        <taxon>Mycobacteriales</taxon>
        <taxon>Corynebacteriaceae</taxon>
        <taxon>Corynebacterium</taxon>
    </lineage>
</organism>
<dbReference type="GO" id="GO:0030643">
    <property type="term" value="P:intracellular phosphate ion homeostasis"/>
    <property type="evidence" value="ECO:0007669"/>
    <property type="project" value="InterPro"/>
</dbReference>
<keyword evidence="6" id="KW-0592">Phosphate transport</keyword>
<comment type="similarity">
    <text evidence="2">Belongs to the PhoU family.</text>
</comment>
<evidence type="ECO:0000256" key="5">
    <source>
        <dbReference type="ARBA" id="ARBA00022490"/>
    </source>
</evidence>
<evidence type="ECO:0000256" key="4">
    <source>
        <dbReference type="ARBA" id="ARBA00022448"/>
    </source>
</evidence>
<evidence type="ECO:0000256" key="2">
    <source>
        <dbReference type="ARBA" id="ARBA00008107"/>
    </source>
</evidence>
<dbReference type="RefSeq" id="WP_084036548.1">
    <property type="nucleotide sequence ID" value="NZ_CP066007.1"/>
</dbReference>
<evidence type="ECO:0000259" key="7">
    <source>
        <dbReference type="Pfam" id="PF01895"/>
    </source>
</evidence>
<evidence type="ECO:0000256" key="6">
    <source>
        <dbReference type="ARBA" id="ARBA00022592"/>
    </source>
</evidence>
<dbReference type="NCBIfam" id="TIGR02135">
    <property type="entry name" value="phoU_full"/>
    <property type="match status" value="1"/>
</dbReference>
<dbReference type="SUPFAM" id="SSF109755">
    <property type="entry name" value="PhoU-like"/>
    <property type="match status" value="1"/>
</dbReference>
<keyword evidence="4" id="KW-0813">Transport</keyword>
<reference evidence="8 9" key="1">
    <citation type="submission" date="2020-12" db="EMBL/GenBank/DDBJ databases">
        <title>FDA dAtabase for Regulatory Grade micrObial Sequences (FDA-ARGOS): Supporting development and validation of Infectious Disease Dx tests.</title>
        <authorList>
            <person name="Sproer C."/>
            <person name="Gronow S."/>
            <person name="Severitt S."/>
            <person name="Schroder I."/>
            <person name="Tallon L."/>
            <person name="Sadzewicz L."/>
            <person name="Zhao X."/>
            <person name="Boylan J."/>
            <person name="Ott S."/>
            <person name="Bowen H."/>
            <person name="Vavikolanu K."/>
            <person name="Mehta A."/>
            <person name="Aluvathingal J."/>
            <person name="Nadendla S."/>
            <person name="Lowell S."/>
            <person name="Myers T."/>
            <person name="Yan Y."/>
            <person name="Sichtig H."/>
        </authorList>
    </citation>
    <scope>NUCLEOTIDE SEQUENCE [LARGE SCALE GENOMIC DNA]</scope>
    <source>
        <strain evidence="8 9">FDAARGOS_1053</strain>
    </source>
</reference>
<dbReference type="AlphaFoldDB" id="A0A7T4JVU5"/>
<feature type="domain" description="PhoU" evidence="7">
    <location>
        <begin position="20"/>
        <end position="103"/>
    </location>
</feature>
<proteinExistence type="inferred from homology"/>
<protein>
    <submittedName>
        <fullName evidence="8">Phosphate signaling complex protein PhoU</fullName>
    </submittedName>
</protein>
<dbReference type="PANTHER" id="PTHR42930:SF3">
    <property type="entry name" value="PHOSPHATE-SPECIFIC TRANSPORT SYSTEM ACCESSORY PROTEIN PHOU"/>
    <property type="match status" value="1"/>
</dbReference>
<dbReference type="OrthoDB" id="9814256at2"/>
<dbReference type="InterPro" id="IPR028366">
    <property type="entry name" value="PhoU"/>
</dbReference>
<evidence type="ECO:0000313" key="8">
    <source>
        <dbReference type="EMBL" id="QQB47282.1"/>
    </source>
</evidence>
<evidence type="ECO:0000256" key="1">
    <source>
        <dbReference type="ARBA" id="ARBA00004496"/>
    </source>
</evidence>
<name>A0A7T4JVU5_9CORY</name>
<dbReference type="EMBL" id="CP066007">
    <property type="protein sequence ID" value="QQB47282.1"/>
    <property type="molecule type" value="Genomic_DNA"/>
</dbReference>
<feature type="domain" description="PhoU" evidence="7">
    <location>
        <begin position="122"/>
        <end position="203"/>
    </location>
</feature>
<evidence type="ECO:0000256" key="3">
    <source>
        <dbReference type="ARBA" id="ARBA00011738"/>
    </source>
</evidence>
<sequence length="242" mass="27845">MRTVYRQLLDTFSHDLILYCDLADKAMTMASTALTKAELQPAEDVLSLSDHAEELRQRCEDRAVDLLALENPMARDLRQVVSSIYIVQDFDRMFKLSCHIAKLARRRHPNRAVPADVQGFFDEMARLCAHMLSEVRDILVVPDEDKAITMDAEDDAVDDINAHLNSLVTNRPWEHGTRSAVEVALLSRYYERYADHCVNVATQVVYLVTGLRSEEYLERRKEEQAEAEVAAKFQELERRFRG</sequence>
<evidence type="ECO:0000313" key="9">
    <source>
        <dbReference type="Proteomes" id="UP000596145"/>
    </source>
</evidence>
<dbReference type="Proteomes" id="UP000596145">
    <property type="component" value="Chromosome"/>
</dbReference>
<dbReference type="GeneID" id="92760889"/>
<dbReference type="PANTHER" id="PTHR42930">
    <property type="entry name" value="PHOSPHATE-SPECIFIC TRANSPORT SYSTEM ACCESSORY PROTEIN PHOU"/>
    <property type="match status" value="1"/>
</dbReference>
<dbReference type="InterPro" id="IPR038078">
    <property type="entry name" value="PhoU-like_sf"/>
</dbReference>
<dbReference type="Pfam" id="PF01895">
    <property type="entry name" value="PhoU"/>
    <property type="match status" value="2"/>
</dbReference>
<dbReference type="FunFam" id="1.20.58.220:FF:000004">
    <property type="entry name" value="Phosphate-specific transport system accessory protein PhoU"/>
    <property type="match status" value="1"/>
</dbReference>
<comment type="subcellular location">
    <subcellularLocation>
        <location evidence="1">Cytoplasm</location>
    </subcellularLocation>
</comment>
<comment type="subunit">
    <text evidence="3">Homodimer.</text>
</comment>